<protein>
    <submittedName>
        <fullName evidence="6">Putative salivary kunitz domain protein</fullName>
    </submittedName>
</protein>
<dbReference type="PRINTS" id="PR00759">
    <property type="entry name" value="BASICPTASE"/>
</dbReference>
<accession>A0A0K8RK53</accession>
<name>A0A0K8RK53_IXORI</name>
<dbReference type="PANTHER" id="PTHR10083">
    <property type="entry name" value="KUNITZ-TYPE PROTEASE INHIBITOR-RELATED"/>
    <property type="match status" value="1"/>
</dbReference>
<dbReference type="EMBL" id="GADI01002550">
    <property type="protein sequence ID" value="JAA71258.1"/>
    <property type="molecule type" value="mRNA"/>
</dbReference>
<organism evidence="6">
    <name type="scientific">Ixodes ricinus</name>
    <name type="common">Common tick</name>
    <name type="synonym">Acarus ricinus</name>
    <dbReference type="NCBI Taxonomy" id="34613"/>
    <lineage>
        <taxon>Eukaryota</taxon>
        <taxon>Metazoa</taxon>
        <taxon>Ecdysozoa</taxon>
        <taxon>Arthropoda</taxon>
        <taxon>Chelicerata</taxon>
        <taxon>Arachnida</taxon>
        <taxon>Acari</taxon>
        <taxon>Parasitiformes</taxon>
        <taxon>Ixodida</taxon>
        <taxon>Ixodoidea</taxon>
        <taxon>Ixodidae</taxon>
        <taxon>Ixodinae</taxon>
        <taxon>Ixodes</taxon>
    </lineage>
</organism>
<feature type="chain" id="PRO_5005518397" evidence="4">
    <location>
        <begin position="19"/>
        <end position="94"/>
    </location>
</feature>
<dbReference type="InterPro" id="IPR020901">
    <property type="entry name" value="Prtase_inh_Kunz-CS"/>
</dbReference>
<feature type="signal peptide" evidence="4">
    <location>
        <begin position="1"/>
        <end position="18"/>
    </location>
</feature>
<sequence length="94" mass="10694">MLLIFGVSLVIMVNIGGGTTDNKKQRKGRPSYCNLPPDDGPCRARIPTYCFDQYSQTCREFMYGGCEGNQNNFENIADCRKICKERKNKNKTMT</sequence>
<evidence type="ECO:0000256" key="2">
    <source>
        <dbReference type="ARBA" id="ARBA00022900"/>
    </source>
</evidence>
<feature type="domain" description="BPTI/Kunitz inhibitor" evidence="5">
    <location>
        <begin position="33"/>
        <end position="83"/>
    </location>
</feature>
<reference evidence="6" key="1">
    <citation type="submission" date="2012-12" db="EMBL/GenBank/DDBJ databases">
        <title>Identification and characterization of a phenylalanine ammonia-lyase gene family in Isatis indigotica Fort.</title>
        <authorList>
            <person name="Liu Q."/>
            <person name="Chen J."/>
            <person name="Zhou X."/>
            <person name="Di P."/>
            <person name="Xiao Y."/>
            <person name="Xuan H."/>
            <person name="Zhang L."/>
            <person name="Chen W."/>
        </authorList>
    </citation>
    <scope>NUCLEOTIDE SEQUENCE</scope>
    <source>
        <tissue evidence="6">Salivary gland</tissue>
    </source>
</reference>
<evidence type="ECO:0000256" key="3">
    <source>
        <dbReference type="ARBA" id="ARBA00023157"/>
    </source>
</evidence>
<keyword evidence="2" id="KW-0722">Serine protease inhibitor</keyword>
<dbReference type="PROSITE" id="PS00280">
    <property type="entry name" value="BPTI_KUNITZ_1"/>
    <property type="match status" value="1"/>
</dbReference>
<evidence type="ECO:0000256" key="1">
    <source>
        <dbReference type="ARBA" id="ARBA00022690"/>
    </source>
</evidence>
<dbReference type="AlphaFoldDB" id="A0A0K8RK53"/>
<dbReference type="Pfam" id="PF00014">
    <property type="entry name" value="Kunitz_BPTI"/>
    <property type="match status" value="1"/>
</dbReference>
<dbReference type="InterPro" id="IPR002223">
    <property type="entry name" value="Kunitz_BPTI"/>
</dbReference>
<evidence type="ECO:0000313" key="6">
    <source>
        <dbReference type="EMBL" id="JAA71258.1"/>
    </source>
</evidence>
<dbReference type="InterPro" id="IPR036880">
    <property type="entry name" value="Kunitz_BPTI_sf"/>
</dbReference>
<keyword evidence="4" id="KW-0732">Signal</keyword>
<dbReference type="PROSITE" id="PS50279">
    <property type="entry name" value="BPTI_KUNITZ_2"/>
    <property type="match status" value="1"/>
</dbReference>
<dbReference type="FunFam" id="4.10.410.10:FF:000004">
    <property type="entry name" value="Tissue factor pathway inhibitor"/>
    <property type="match status" value="1"/>
</dbReference>
<evidence type="ECO:0000259" key="5">
    <source>
        <dbReference type="PROSITE" id="PS50279"/>
    </source>
</evidence>
<dbReference type="GO" id="GO:0004867">
    <property type="term" value="F:serine-type endopeptidase inhibitor activity"/>
    <property type="evidence" value="ECO:0007669"/>
    <property type="project" value="UniProtKB-KW"/>
</dbReference>
<dbReference type="SMART" id="SM00131">
    <property type="entry name" value="KU"/>
    <property type="match status" value="1"/>
</dbReference>
<dbReference type="SUPFAM" id="SSF57362">
    <property type="entry name" value="BPTI-like"/>
    <property type="match status" value="1"/>
</dbReference>
<dbReference type="InterPro" id="IPR050098">
    <property type="entry name" value="TFPI/VKTCI-like"/>
</dbReference>
<keyword evidence="3" id="KW-1015">Disulfide bond</keyword>
<keyword evidence="1" id="KW-0646">Protease inhibitor</keyword>
<dbReference type="Gene3D" id="4.10.410.10">
    <property type="entry name" value="Pancreatic trypsin inhibitor Kunitz domain"/>
    <property type="match status" value="1"/>
</dbReference>
<evidence type="ECO:0000256" key="4">
    <source>
        <dbReference type="SAM" id="SignalP"/>
    </source>
</evidence>
<proteinExistence type="evidence at transcript level"/>